<feature type="region of interest" description="Disordered" evidence="2">
    <location>
        <begin position="192"/>
        <end position="237"/>
    </location>
</feature>
<evidence type="ECO:0000313" key="5">
    <source>
        <dbReference type="Proteomes" id="UP000053259"/>
    </source>
</evidence>
<dbReference type="InterPro" id="IPR035892">
    <property type="entry name" value="C2_domain_sf"/>
</dbReference>
<dbReference type="SUPFAM" id="SSF48350">
    <property type="entry name" value="GTPase activation domain, GAP"/>
    <property type="match status" value="1"/>
</dbReference>
<feature type="compositionally biased region" description="Basic and acidic residues" evidence="2">
    <location>
        <begin position="1326"/>
        <end position="1341"/>
    </location>
</feature>
<feature type="region of interest" description="Disordered" evidence="2">
    <location>
        <begin position="413"/>
        <end position="432"/>
    </location>
</feature>
<reference evidence="4 5" key="1">
    <citation type="submission" date="2015-01" db="EMBL/GenBank/DDBJ databases">
        <title>The Genome Sequence of Ochroconis gallopava CBS43764.</title>
        <authorList>
            <consortium name="The Broad Institute Genomics Platform"/>
            <person name="Cuomo C."/>
            <person name="de Hoog S."/>
            <person name="Gorbushina A."/>
            <person name="Stielow B."/>
            <person name="Teixiera M."/>
            <person name="Abouelleil A."/>
            <person name="Chapman S.B."/>
            <person name="Priest M."/>
            <person name="Young S.K."/>
            <person name="Wortman J."/>
            <person name="Nusbaum C."/>
            <person name="Birren B."/>
        </authorList>
    </citation>
    <scope>NUCLEOTIDE SEQUENCE [LARGE SCALE GENOMIC DNA]</scope>
    <source>
        <strain evidence="4 5">CBS 43764</strain>
    </source>
</reference>
<dbReference type="InterPro" id="IPR008936">
    <property type="entry name" value="Rho_GTPase_activation_prot"/>
</dbReference>
<dbReference type="PANTHER" id="PTHR10194:SF60">
    <property type="entry name" value="RAS GTPASE-ACTIVATING PROTEIN RASKOL"/>
    <property type="match status" value="1"/>
</dbReference>
<proteinExistence type="predicted"/>
<feature type="region of interest" description="Disordered" evidence="2">
    <location>
        <begin position="1163"/>
        <end position="1341"/>
    </location>
</feature>
<evidence type="ECO:0000256" key="2">
    <source>
        <dbReference type="SAM" id="MobiDB-lite"/>
    </source>
</evidence>
<dbReference type="Pfam" id="PF00616">
    <property type="entry name" value="RasGAP"/>
    <property type="match status" value="2"/>
</dbReference>
<dbReference type="HOGENOM" id="CLU_003244_0_1_1"/>
<feature type="region of interest" description="Disordered" evidence="2">
    <location>
        <begin position="1455"/>
        <end position="1529"/>
    </location>
</feature>
<dbReference type="Gene3D" id="1.10.506.10">
    <property type="entry name" value="GTPase Activation - p120gap, domain 1"/>
    <property type="match status" value="1"/>
</dbReference>
<keyword evidence="5" id="KW-1185">Reference proteome</keyword>
<feature type="region of interest" description="Disordered" evidence="2">
    <location>
        <begin position="539"/>
        <end position="559"/>
    </location>
</feature>
<feature type="compositionally biased region" description="Polar residues" evidence="2">
    <location>
        <begin position="1175"/>
        <end position="1188"/>
    </location>
</feature>
<dbReference type="GO" id="GO:0007165">
    <property type="term" value="P:signal transduction"/>
    <property type="evidence" value="ECO:0007669"/>
    <property type="project" value="UniProtKB-ARBA"/>
</dbReference>
<evidence type="ECO:0000256" key="1">
    <source>
        <dbReference type="ARBA" id="ARBA00022468"/>
    </source>
</evidence>
<dbReference type="InParanoid" id="A0A0D2AQJ5"/>
<feature type="compositionally biased region" description="Low complexity" evidence="2">
    <location>
        <begin position="218"/>
        <end position="235"/>
    </location>
</feature>
<feature type="compositionally biased region" description="Basic and acidic residues" evidence="2">
    <location>
        <begin position="587"/>
        <end position="604"/>
    </location>
</feature>
<feature type="compositionally biased region" description="Low complexity" evidence="2">
    <location>
        <begin position="1223"/>
        <end position="1236"/>
    </location>
</feature>
<feature type="domain" description="Ras-GAP" evidence="3">
    <location>
        <begin position="772"/>
        <end position="1011"/>
    </location>
</feature>
<feature type="compositionally biased region" description="Basic and acidic residues" evidence="2">
    <location>
        <begin position="104"/>
        <end position="129"/>
    </location>
</feature>
<dbReference type="RefSeq" id="XP_016218802.1">
    <property type="nucleotide sequence ID" value="XM_016353649.1"/>
</dbReference>
<sequence>MDPPPLPSSSSGSRRKNFGQPEPEFSPYRSTSREDMAYAARSGMANTIRTVTPEDTIPEGQPITTTNDFERFIPDRQPGSPQAGNGSSSSHSLSSRFRAGSNTERAHPASMREHPSRPRTRTLDERSPRDQSPVASGSYGRSRQHRMGSVHSVSSTGFRETTEDAVHSIGHPAIVPASLAFNLPLRGGDQSRGKLIKSQSRDNDSLPISGGEDLQQLSTTPTAANASSTSTAAMSRVPPTDTRKMLQLMKSTRGRMEGPLAFRRVETVPWSLSYCSINDESGSLVYEPKSGETFYKTLIPDLRGCNIKPAWDAESHLPYLDVWPQNSKLKVHLRPHSQDEFDSWFAALLCWQPIRPKGMQNRMTKTADAPPGSRPLMDTRRHSEVSLQHREAPVIKVGKMIFWDTNVSYSYTGTPKSKGTDDKGKPQATSRMQSFGSRRWRRVSCTLRENGELKLFSEQDQTLVSCVQLSQLCRCAVQRLDPSVLDNDYCIAIYPQYATSQIPQTNLRAIYVSLESRILYEVWLVLLRAFTIPQLYGPKQTVDEETPNRRHSISTVQPTGTKDMFRMERTLTVRIVDARVTAPSSPHAHEPQDRPRSGKNADKEPVGGYYAEVLLDGETRAKTMVKTAQQGPLWREEFEFLDLPAVLSVASVVLKKRPPSTPHNERSLQKEMRRIHDALNATDSIGGQTGISFDAHVGKVDLYLDDLEPGKSVEKWWTLTDHFGQSTGEMLINITVEESVILMARDYQPMSEILHNFSNGLTLQIAQMVPGELKRISECLLNIFQVSGKASEWISSLIEEEIDGITRSTPALRHRFARRTGSNDSGEGTQFGPQIDRELMVRDMGKSATLEANLLFRGNTLLTKSLDFHMKRLGKEWLDDTLGDKLKEIADKDPNCEVDPAKVGNLNDLDRNWRKLIGWTAECWKCIYQSATKCPSDLRSIFRHIRACAEERYGDFLKSVRYSSVSGFLFLRFFCPAILNPKLFGLLKDHPKPNARRTFTLIAKSIQTLANMATFGQKEQWMEPMNTFLTSHRSEFKAFLDNVCSISAINNASTSPIPPPYSTPLAILTRLPPTSREGFPSLPYLIDHAKNFAALVTLWLDHANQQSHIGEEDGDLLKFHNICINLRNRTEECLAKAERAERPSSTLSFRWEELVEGLETANTQRAQARSLHSRVGSSSASTTRSNPESPIEAARNRDRAFEMPMNEDVIVRAKSTTGRRHNSQSSAISSTASPQPGSDGRDDLQYDSATPPRSAHDDQPFGSHAKSSSRAIYPFSAGSLSSTDTSRTKDRNASIHLPVTRDAPLREGTRTPAHGISPSASGNLIRESHNHSSSSGEDRSWLGDVAEDSRDAEAIALSSWANDRERTWRTEGDGLVRSSTSNGRPTRNPNKRHAVVQQRAEEMEPGEPKDWTGRPLRSNGGSSVERLPRRDWAIPTDERQRRLVIDLAAQRAEAIRAGSAVQSPTSMDGMEDAFSGRGPFGRLAVQSNLTYPPGSSQSNSYPNSRRDSRQGSIVSAQEGSDGEEGTTALPRMQYKNAAAAVGAEIGVTEGYSGSTEGKKEREKSVFDRIGFSKKKR</sequence>
<dbReference type="PROSITE" id="PS50018">
    <property type="entry name" value="RAS_GTPASE_ACTIV_2"/>
    <property type="match status" value="1"/>
</dbReference>
<dbReference type="GO" id="GO:0005096">
    <property type="term" value="F:GTPase activator activity"/>
    <property type="evidence" value="ECO:0007669"/>
    <property type="project" value="UniProtKB-KW"/>
</dbReference>
<dbReference type="EMBL" id="KN847530">
    <property type="protein sequence ID" value="KIW08933.1"/>
    <property type="molecule type" value="Genomic_DNA"/>
</dbReference>
<protein>
    <recommendedName>
        <fullName evidence="3">Ras-GAP domain-containing protein</fullName>
    </recommendedName>
</protein>
<dbReference type="GeneID" id="27308822"/>
<keyword evidence="1" id="KW-0343">GTPase activation</keyword>
<feature type="compositionally biased region" description="Basic and acidic residues" evidence="2">
    <location>
        <begin position="1399"/>
        <end position="1412"/>
    </location>
</feature>
<feature type="compositionally biased region" description="Low complexity" evidence="2">
    <location>
        <begin position="77"/>
        <end position="101"/>
    </location>
</feature>
<feature type="region of interest" description="Disordered" evidence="2">
    <location>
        <begin position="579"/>
        <end position="604"/>
    </location>
</feature>
<accession>A0A0D2AQJ5</accession>
<dbReference type="SMART" id="SM00323">
    <property type="entry name" value="RasGAP"/>
    <property type="match status" value="1"/>
</dbReference>
<dbReference type="SUPFAM" id="SSF49562">
    <property type="entry name" value="C2 domain (Calcium/lipid-binding domain, CaLB)"/>
    <property type="match status" value="1"/>
</dbReference>
<feature type="compositionally biased region" description="Polar residues" evidence="2">
    <location>
        <begin position="1485"/>
        <end position="1503"/>
    </location>
</feature>
<dbReference type="VEuPathDB" id="FungiDB:PV09_00849"/>
<feature type="region of interest" description="Disordered" evidence="2">
    <location>
        <begin position="1371"/>
        <end position="1432"/>
    </location>
</feature>
<dbReference type="PROSITE" id="PS00509">
    <property type="entry name" value="RAS_GTPASE_ACTIV_1"/>
    <property type="match status" value="1"/>
</dbReference>
<dbReference type="PANTHER" id="PTHR10194">
    <property type="entry name" value="RAS GTPASE-ACTIVATING PROTEINS"/>
    <property type="match status" value="1"/>
</dbReference>
<dbReference type="Gene3D" id="2.60.40.150">
    <property type="entry name" value="C2 domain"/>
    <property type="match status" value="1"/>
</dbReference>
<feature type="region of interest" description="Disordered" evidence="2">
    <location>
        <begin position="1547"/>
        <end position="1576"/>
    </location>
</feature>
<gene>
    <name evidence="4" type="ORF">PV09_00849</name>
</gene>
<feature type="region of interest" description="Disordered" evidence="2">
    <location>
        <begin position="1"/>
        <end position="163"/>
    </location>
</feature>
<dbReference type="STRING" id="253628.A0A0D2AQJ5"/>
<feature type="compositionally biased region" description="Polar residues" evidence="2">
    <location>
        <begin position="1377"/>
        <end position="1388"/>
    </location>
</feature>
<evidence type="ECO:0000313" key="4">
    <source>
        <dbReference type="EMBL" id="KIW08933.1"/>
    </source>
</evidence>
<name>A0A0D2AQJ5_9PEZI</name>
<dbReference type="InterPro" id="IPR001936">
    <property type="entry name" value="RasGAP_dom"/>
</dbReference>
<dbReference type="CDD" id="cd05137">
    <property type="entry name" value="RasGAP_CLA2_BUD2"/>
    <property type="match status" value="1"/>
</dbReference>
<evidence type="ECO:0000259" key="3">
    <source>
        <dbReference type="PROSITE" id="PS50018"/>
    </source>
</evidence>
<dbReference type="OrthoDB" id="775356at2759"/>
<organism evidence="4 5">
    <name type="scientific">Verruconis gallopava</name>
    <dbReference type="NCBI Taxonomy" id="253628"/>
    <lineage>
        <taxon>Eukaryota</taxon>
        <taxon>Fungi</taxon>
        <taxon>Dikarya</taxon>
        <taxon>Ascomycota</taxon>
        <taxon>Pezizomycotina</taxon>
        <taxon>Dothideomycetes</taxon>
        <taxon>Pleosporomycetidae</taxon>
        <taxon>Venturiales</taxon>
        <taxon>Sympoventuriaceae</taxon>
        <taxon>Verruconis</taxon>
    </lineage>
</organism>
<dbReference type="InterPro" id="IPR023152">
    <property type="entry name" value="RasGAP_CS"/>
</dbReference>
<dbReference type="InterPro" id="IPR039360">
    <property type="entry name" value="Ras_GTPase"/>
</dbReference>
<dbReference type="FunCoup" id="A0A0D2AQJ5">
    <property type="interactions" value="69"/>
</dbReference>
<dbReference type="Proteomes" id="UP000053259">
    <property type="component" value="Unassembled WGS sequence"/>
</dbReference>
<feature type="compositionally biased region" description="Basic and acidic residues" evidence="2">
    <location>
        <begin position="1556"/>
        <end position="1566"/>
    </location>
</feature>